<dbReference type="AlphaFoldDB" id="A0A7S2NKW3"/>
<evidence type="ECO:0000256" key="2">
    <source>
        <dbReference type="ARBA" id="ARBA00012438"/>
    </source>
</evidence>
<dbReference type="PRINTS" id="PR00344">
    <property type="entry name" value="BCTRLSENSOR"/>
</dbReference>
<dbReference type="PANTHER" id="PTHR43047">
    <property type="entry name" value="TWO-COMPONENT HISTIDINE PROTEIN KINASE"/>
    <property type="match status" value="1"/>
</dbReference>
<organism evidence="8">
    <name type="scientific">Haptolina brevifila</name>
    <dbReference type="NCBI Taxonomy" id="156173"/>
    <lineage>
        <taxon>Eukaryota</taxon>
        <taxon>Haptista</taxon>
        <taxon>Haptophyta</taxon>
        <taxon>Prymnesiophyceae</taxon>
        <taxon>Prymnesiales</taxon>
        <taxon>Prymnesiaceae</taxon>
        <taxon>Haptolina</taxon>
    </lineage>
</organism>
<dbReference type="InterPro" id="IPR036890">
    <property type="entry name" value="HATPase_C_sf"/>
</dbReference>
<dbReference type="SUPFAM" id="SSF52172">
    <property type="entry name" value="CheY-like"/>
    <property type="match status" value="1"/>
</dbReference>
<dbReference type="PROSITE" id="PS50109">
    <property type="entry name" value="HIS_KIN"/>
    <property type="match status" value="1"/>
</dbReference>
<dbReference type="EMBL" id="HBGU01079867">
    <property type="protein sequence ID" value="CAD9547013.1"/>
    <property type="molecule type" value="Transcribed_RNA"/>
</dbReference>
<feature type="domain" description="Histidine kinase" evidence="6">
    <location>
        <begin position="81"/>
        <end position="302"/>
    </location>
</feature>
<dbReference type="EC" id="2.7.13.3" evidence="2"/>
<dbReference type="InterPro" id="IPR001789">
    <property type="entry name" value="Sig_transdc_resp-reg_receiver"/>
</dbReference>
<dbReference type="PANTHER" id="PTHR43047:SF64">
    <property type="entry name" value="HISTIDINE KINASE CONTAINING CHEY-HOMOLOGOUS RECEIVER DOMAIN AND PAS DOMAIN-RELATED"/>
    <property type="match status" value="1"/>
</dbReference>
<dbReference type="Pfam" id="PF02518">
    <property type="entry name" value="HATPase_c"/>
    <property type="match status" value="1"/>
</dbReference>
<feature type="modified residue" description="4-aspartylphosphate" evidence="5">
    <location>
        <position position="402"/>
    </location>
</feature>
<sequence length="485" mass="51711">MEQRSQEITAGMAGYISHEVRNDQNAIVGVLQHVTACEPPFSLPTTPAAERTPEEHTLWGLIDQIEQLAPNLPPLALREASLRLARLAPLAEEDDVQHLLLPDSVRTELCDALSHAQHAAQVVTNMLDFAKLQVGELSLPTDEPFSLGALCSESIQLVRHFASRLRKAIDLKIECPEDAPQVLLGAPGHLKQVVVNLLTNAIKYTDDGAVTLRVTKVRAATTTPSCEKVALLFEVIDTGVGVPEESLQSIFKPFTQGPKVGTGLGLPICKALVELMGSTLLLKSPNSLSGGSTFSFTLVAGVPGSRVGPFQGTENGAAVPNGSGMVAPNGKVTDEAAIERPTAATLPSGLRVLIADDQRLNRKLLKRRLVCFLPKPIIVEAETGEEALTLLTESTFDIAFLDQYMEDGGLKGTDISLRIRQMKMLGSTGPILLIVCSGNAGIDGFDSLAHESGVDAVIGKPLPAGLRESISMLLLSHMCDQQPAT</sequence>
<dbReference type="Gene3D" id="3.30.565.10">
    <property type="entry name" value="Histidine kinase-like ATPase, C-terminal domain"/>
    <property type="match status" value="1"/>
</dbReference>
<dbReference type="GO" id="GO:0000160">
    <property type="term" value="P:phosphorelay signal transduction system"/>
    <property type="evidence" value="ECO:0007669"/>
    <property type="project" value="InterPro"/>
</dbReference>
<dbReference type="InterPro" id="IPR005467">
    <property type="entry name" value="His_kinase_dom"/>
</dbReference>
<evidence type="ECO:0000259" key="6">
    <source>
        <dbReference type="PROSITE" id="PS50109"/>
    </source>
</evidence>
<keyword evidence="4" id="KW-0418">Kinase</keyword>
<dbReference type="InterPro" id="IPR003594">
    <property type="entry name" value="HATPase_dom"/>
</dbReference>
<reference evidence="8" key="1">
    <citation type="submission" date="2021-01" db="EMBL/GenBank/DDBJ databases">
        <authorList>
            <person name="Corre E."/>
            <person name="Pelletier E."/>
            <person name="Niang G."/>
            <person name="Scheremetjew M."/>
            <person name="Finn R."/>
            <person name="Kale V."/>
            <person name="Holt S."/>
            <person name="Cochrane G."/>
            <person name="Meng A."/>
            <person name="Brown T."/>
            <person name="Cohen L."/>
        </authorList>
    </citation>
    <scope>NUCLEOTIDE SEQUENCE</scope>
    <source>
        <strain evidence="8">UTEX LB 985</strain>
    </source>
</reference>
<dbReference type="InterPro" id="IPR004358">
    <property type="entry name" value="Sig_transdc_His_kin-like_C"/>
</dbReference>
<name>A0A7S2NKW3_9EUKA</name>
<gene>
    <name evidence="8" type="ORF">CBRE1094_LOCUS43586</name>
</gene>
<protein>
    <recommendedName>
        <fullName evidence="2">histidine kinase</fullName>
        <ecNumber evidence="2">2.7.13.3</ecNumber>
    </recommendedName>
</protein>
<comment type="catalytic activity">
    <reaction evidence="1">
        <text>ATP + protein L-histidine = ADP + protein N-phospho-L-histidine.</text>
        <dbReference type="EC" id="2.7.13.3"/>
    </reaction>
</comment>
<dbReference type="SMART" id="SM00448">
    <property type="entry name" value="REC"/>
    <property type="match status" value="1"/>
</dbReference>
<dbReference type="InterPro" id="IPR011006">
    <property type="entry name" value="CheY-like_superfamily"/>
</dbReference>
<dbReference type="PROSITE" id="PS50110">
    <property type="entry name" value="RESPONSE_REGULATORY"/>
    <property type="match status" value="1"/>
</dbReference>
<evidence type="ECO:0000256" key="3">
    <source>
        <dbReference type="ARBA" id="ARBA00022679"/>
    </source>
</evidence>
<dbReference type="Gene3D" id="3.40.50.2300">
    <property type="match status" value="1"/>
</dbReference>
<dbReference type="CDD" id="cd16922">
    <property type="entry name" value="HATPase_EvgS-ArcB-TorS-like"/>
    <property type="match status" value="1"/>
</dbReference>
<dbReference type="SMART" id="SM00387">
    <property type="entry name" value="HATPase_c"/>
    <property type="match status" value="1"/>
</dbReference>
<evidence type="ECO:0000256" key="1">
    <source>
        <dbReference type="ARBA" id="ARBA00000085"/>
    </source>
</evidence>
<evidence type="ECO:0000259" key="7">
    <source>
        <dbReference type="PROSITE" id="PS50110"/>
    </source>
</evidence>
<feature type="domain" description="Response regulatory" evidence="7">
    <location>
        <begin position="351"/>
        <end position="475"/>
    </location>
</feature>
<proteinExistence type="predicted"/>
<evidence type="ECO:0000256" key="4">
    <source>
        <dbReference type="ARBA" id="ARBA00022777"/>
    </source>
</evidence>
<keyword evidence="3" id="KW-0808">Transferase</keyword>
<evidence type="ECO:0000256" key="5">
    <source>
        <dbReference type="PROSITE-ProRule" id="PRU00169"/>
    </source>
</evidence>
<evidence type="ECO:0000313" key="8">
    <source>
        <dbReference type="EMBL" id="CAD9547013.1"/>
    </source>
</evidence>
<keyword evidence="5" id="KW-0597">Phosphoprotein</keyword>
<dbReference type="Pfam" id="PF00072">
    <property type="entry name" value="Response_reg"/>
    <property type="match status" value="1"/>
</dbReference>
<dbReference type="GO" id="GO:0004673">
    <property type="term" value="F:protein histidine kinase activity"/>
    <property type="evidence" value="ECO:0007669"/>
    <property type="project" value="UniProtKB-EC"/>
</dbReference>
<dbReference type="SUPFAM" id="SSF55874">
    <property type="entry name" value="ATPase domain of HSP90 chaperone/DNA topoisomerase II/histidine kinase"/>
    <property type="match status" value="1"/>
</dbReference>
<accession>A0A7S2NKW3</accession>